<gene>
    <name evidence="2" type="ORF">CIAN88_17945</name>
    <name evidence="5" type="ORF">G4D54_18085</name>
    <name evidence="4" type="ORF">GT664_15900</name>
    <name evidence="3" type="ORF">MKC95_09275</name>
</gene>
<dbReference type="Proteomes" id="UP001203972">
    <property type="component" value="Unassembled WGS sequence"/>
</dbReference>
<evidence type="ECO:0000313" key="4">
    <source>
        <dbReference type="EMBL" id="MZH57191.1"/>
    </source>
</evidence>
<evidence type="ECO:0000313" key="2">
    <source>
        <dbReference type="EMBL" id="KGJ51877.1"/>
    </source>
</evidence>
<keyword evidence="1" id="KW-0812">Transmembrane</keyword>
<dbReference type="EMBL" id="WWTN01000031">
    <property type="protein sequence ID" value="MZH57191.1"/>
    <property type="molecule type" value="Genomic_DNA"/>
</dbReference>
<dbReference type="Proteomes" id="UP000503330">
    <property type="component" value="Chromosome"/>
</dbReference>
<evidence type="ECO:0000256" key="1">
    <source>
        <dbReference type="SAM" id="Phobius"/>
    </source>
</evidence>
<reference evidence="2 6" key="1">
    <citation type="submission" date="2014-08" db="EMBL/GenBank/DDBJ databases">
        <title>Clostridium innocuum, an unnegligible vancomycin-resistant pathogen causing extra-intestinal infections.</title>
        <authorList>
            <person name="Feng Y."/>
            <person name="Chiu C.-H."/>
        </authorList>
    </citation>
    <scope>NUCLEOTIDE SEQUENCE [LARGE SCALE GENOMIC DNA]</scope>
    <source>
        <strain evidence="2 6">AN88</strain>
    </source>
</reference>
<sequence length="118" mass="13410">MKTKKEMKISKASIVFYVASVIFLAIAAFEIYQAYLTVESYKTTYTLQLTDILNLYFTGCVPYFGFAFLAYGIGEVLKKINDLTSTLRLCIEDVIEEEVEEEAEEFVSEPVANEMKNA</sequence>
<dbReference type="Proteomes" id="UP000030008">
    <property type="component" value="Unassembled WGS sequence"/>
</dbReference>
<dbReference type="EMBL" id="JQIF01000093">
    <property type="protein sequence ID" value="KGJ51877.1"/>
    <property type="molecule type" value="Genomic_DNA"/>
</dbReference>
<reference evidence="3" key="4">
    <citation type="journal article" date="2022" name="Clin. Infect. Dis.">
        <title>Association between Clostridium innocuum and antibiotic-associated diarrhea in adults and children: A cross-sectional study and comparative genomics analysis.</title>
        <authorList>
            <person name="Cherny K.E."/>
            <person name="Muscat E.B."/>
            <person name="Balaji A."/>
            <person name="Mukherjee J."/>
            <person name="Ozer E.A."/>
            <person name="Angarone M.P."/>
            <person name="Hauser A.R."/>
            <person name="Sichel J.S."/>
            <person name="Amponsah E."/>
            <person name="Kociolek L.K."/>
        </authorList>
    </citation>
    <scope>NUCLEOTIDE SEQUENCE</scope>
    <source>
        <strain evidence="3">NU1-AC-029v</strain>
    </source>
</reference>
<feature type="transmembrane region" description="Helical" evidence="1">
    <location>
        <begin position="12"/>
        <end position="35"/>
    </location>
</feature>
<proteinExistence type="predicted"/>
<dbReference type="GeneID" id="61927488"/>
<keyword evidence="1" id="KW-1133">Transmembrane helix</keyword>
<name>A0A099I3U0_CLOIN</name>
<dbReference type="Proteomes" id="UP000604383">
    <property type="component" value="Unassembled WGS sequence"/>
</dbReference>
<keyword evidence="1" id="KW-0472">Membrane</keyword>
<accession>A0A099I3U0</accession>
<evidence type="ECO:0000313" key="7">
    <source>
        <dbReference type="Proteomes" id="UP000503330"/>
    </source>
</evidence>
<organism evidence="2 6">
    <name type="scientific">Clostridium innocuum</name>
    <dbReference type="NCBI Taxonomy" id="1522"/>
    <lineage>
        <taxon>Bacteria</taxon>
        <taxon>Bacillati</taxon>
        <taxon>Bacillota</taxon>
        <taxon>Clostridia</taxon>
        <taxon>Eubacteriales</taxon>
        <taxon>Clostridiaceae</taxon>
        <taxon>Clostridium</taxon>
    </lineage>
</organism>
<dbReference type="EMBL" id="CP048838">
    <property type="protein sequence ID" value="QJA04208.1"/>
    <property type="molecule type" value="Genomic_DNA"/>
</dbReference>
<feature type="transmembrane region" description="Helical" evidence="1">
    <location>
        <begin position="55"/>
        <end position="73"/>
    </location>
</feature>
<evidence type="ECO:0000313" key="3">
    <source>
        <dbReference type="EMBL" id="MCR0232956.1"/>
    </source>
</evidence>
<dbReference type="AlphaFoldDB" id="A0A099I3U0"/>
<dbReference type="EMBL" id="JAKTMA010000014">
    <property type="protein sequence ID" value="MCR0232956.1"/>
    <property type="molecule type" value="Genomic_DNA"/>
</dbReference>
<reference evidence="5 7" key="3">
    <citation type="submission" date="2020-02" db="EMBL/GenBank/DDBJ databases">
        <authorList>
            <person name="Kociolek L.K."/>
            <person name="Ozer E.A."/>
        </authorList>
    </citation>
    <scope>NUCLEOTIDE SEQUENCE [LARGE SCALE GENOMIC DNA]</scope>
    <source>
        <strain evidence="5 7">ATCC 14501</strain>
    </source>
</reference>
<evidence type="ECO:0000313" key="5">
    <source>
        <dbReference type="EMBL" id="QJA04208.1"/>
    </source>
</evidence>
<reference evidence="4" key="2">
    <citation type="journal article" date="2019" name="Nat. Med.">
        <title>A library of human gut bacterial isolates paired with longitudinal multiomics data enables mechanistic microbiome research.</title>
        <authorList>
            <person name="Poyet M."/>
            <person name="Groussin M."/>
            <person name="Gibbons S.M."/>
            <person name="Avila-Pacheco J."/>
            <person name="Jiang X."/>
            <person name="Kearney S.M."/>
            <person name="Perrotta A.R."/>
            <person name="Berdy B."/>
            <person name="Zhao S."/>
            <person name="Lieberman T.D."/>
            <person name="Swanson P.K."/>
            <person name="Smith M."/>
            <person name="Roesemann S."/>
            <person name="Alexander J.E."/>
            <person name="Rich S.A."/>
            <person name="Livny J."/>
            <person name="Vlamakis H."/>
            <person name="Clish C."/>
            <person name="Bullock K."/>
            <person name="Deik A."/>
            <person name="Scott J."/>
            <person name="Pierce K.A."/>
            <person name="Xavier R.J."/>
            <person name="Alm E.J."/>
        </authorList>
    </citation>
    <scope>NUCLEOTIDE SEQUENCE</scope>
    <source>
        <strain evidence="4">BIOML-A12</strain>
    </source>
</reference>
<evidence type="ECO:0000313" key="6">
    <source>
        <dbReference type="Proteomes" id="UP000030008"/>
    </source>
</evidence>
<protein>
    <submittedName>
        <fullName evidence="2">Uncharacterized protein</fullName>
    </submittedName>
</protein>
<dbReference type="RefSeq" id="WP_002607741.1">
    <property type="nucleotide sequence ID" value="NZ_AP025565.1"/>
</dbReference>